<evidence type="ECO:0000313" key="2">
    <source>
        <dbReference type="EMBL" id="KAG8081650.1"/>
    </source>
</evidence>
<dbReference type="AlphaFoldDB" id="A0A8J5SVX4"/>
<accession>A0A8J5SVX4</accession>
<reference evidence="2" key="2">
    <citation type="submission" date="2021-02" db="EMBL/GenBank/DDBJ databases">
        <authorList>
            <person name="Kimball J.A."/>
            <person name="Haas M.W."/>
            <person name="Macchietto M."/>
            <person name="Kono T."/>
            <person name="Duquette J."/>
            <person name="Shao M."/>
        </authorList>
    </citation>
    <scope>NUCLEOTIDE SEQUENCE</scope>
    <source>
        <tissue evidence="2">Fresh leaf tissue</tissue>
    </source>
</reference>
<keyword evidence="3" id="KW-1185">Reference proteome</keyword>
<name>A0A8J5SVX4_ZIZPA</name>
<dbReference type="EMBL" id="JAAALK010000102">
    <property type="protein sequence ID" value="KAG8081650.1"/>
    <property type="molecule type" value="Genomic_DNA"/>
</dbReference>
<dbReference type="Proteomes" id="UP000729402">
    <property type="component" value="Unassembled WGS sequence"/>
</dbReference>
<organism evidence="2 3">
    <name type="scientific">Zizania palustris</name>
    <name type="common">Northern wild rice</name>
    <dbReference type="NCBI Taxonomy" id="103762"/>
    <lineage>
        <taxon>Eukaryota</taxon>
        <taxon>Viridiplantae</taxon>
        <taxon>Streptophyta</taxon>
        <taxon>Embryophyta</taxon>
        <taxon>Tracheophyta</taxon>
        <taxon>Spermatophyta</taxon>
        <taxon>Magnoliopsida</taxon>
        <taxon>Liliopsida</taxon>
        <taxon>Poales</taxon>
        <taxon>Poaceae</taxon>
        <taxon>BOP clade</taxon>
        <taxon>Oryzoideae</taxon>
        <taxon>Oryzeae</taxon>
        <taxon>Zizaniinae</taxon>
        <taxon>Zizania</taxon>
    </lineage>
</organism>
<feature type="region of interest" description="Disordered" evidence="1">
    <location>
        <begin position="82"/>
        <end position="128"/>
    </location>
</feature>
<gene>
    <name evidence="2" type="ORF">GUJ93_ZPchr0628g40553</name>
</gene>
<reference evidence="2" key="1">
    <citation type="journal article" date="2021" name="bioRxiv">
        <title>Whole Genome Assembly and Annotation of Northern Wild Rice, Zizania palustris L., Supports a Whole Genome Duplication in the Zizania Genus.</title>
        <authorList>
            <person name="Haas M."/>
            <person name="Kono T."/>
            <person name="Macchietto M."/>
            <person name="Millas R."/>
            <person name="McGilp L."/>
            <person name="Shao M."/>
            <person name="Duquette J."/>
            <person name="Hirsch C.N."/>
            <person name="Kimball J."/>
        </authorList>
    </citation>
    <scope>NUCLEOTIDE SEQUENCE</scope>
    <source>
        <tissue evidence="2">Fresh leaf tissue</tissue>
    </source>
</reference>
<evidence type="ECO:0000256" key="1">
    <source>
        <dbReference type="SAM" id="MobiDB-lite"/>
    </source>
</evidence>
<proteinExistence type="predicted"/>
<feature type="compositionally biased region" description="Pro residues" evidence="1">
    <location>
        <begin position="93"/>
        <end position="110"/>
    </location>
</feature>
<sequence>MNQAESILYLTQLLVNQAKAASRESELSFVVAEDSLLSRHRRGSPLVPSSPRAPVSAIVDPPSAAISPILLCRPIIDPPPPPSNQAASLIPSSPRPPPGSVLPSSRPPRLAPAATKGSSAVISPRPRRRHLAEPPPLILSSSIVSLLILLPPRAPPLPSCLRLQCRHLAEASCAALPLILLRRRSRQVRSDERNRYFFTFLY</sequence>
<protein>
    <submittedName>
        <fullName evidence="2">Uncharacterized protein</fullName>
    </submittedName>
</protein>
<comment type="caution">
    <text evidence="2">The sequence shown here is derived from an EMBL/GenBank/DDBJ whole genome shotgun (WGS) entry which is preliminary data.</text>
</comment>
<evidence type="ECO:0000313" key="3">
    <source>
        <dbReference type="Proteomes" id="UP000729402"/>
    </source>
</evidence>